<evidence type="ECO:0000313" key="2">
    <source>
        <dbReference type="Proteomes" id="UP001139354"/>
    </source>
</evidence>
<protein>
    <submittedName>
        <fullName evidence="1">Uncharacterized protein</fullName>
    </submittedName>
</protein>
<reference evidence="1" key="1">
    <citation type="submission" date="2021-04" db="EMBL/GenBank/DDBJ databases">
        <title>Microbacterium tenobrionis sp. nov. and Microbacterium allomyrinae sp. nov., isolated from larvae of Tenobrio molitor and Allomyrina dichotoma, respectively.</title>
        <authorList>
            <person name="Lee S.D."/>
        </authorList>
    </citation>
    <scope>NUCLEOTIDE SEQUENCE</scope>
    <source>
        <strain evidence="1">BWT-G7</strain>
    </source>
</reference>
<accession>A0A9X1LU01</accession>
<proteinExistence type="predicted"/>
<comment type="caution">
    <text evidence="1">The sequence shown here is derived from an EMBL/GenBank/DDBJ whole genome shotgun (WGS) entry which is preliminary data.</text>
</comment>
<organism evidence="1 2">
    <name type="scientific">Microbacterium allomyrinae</name>
    <dbReference type="NCBI Taxonomy" id="2830666"/>
    <lineage>
        <taxon>Bacteria</taxon>
        <taxon>Bacillati</taxon>
        <taxon>Actinomycetota</taxon>
        <taxon>Actinomycetes</taxon>
        <taxon>Micrococcales</taxon>
        <taxon>Microbacteriaceae</taxon>
        <taxon>Microbacterium</taxon>
    </lineage>
</organism>
<dbReference type="AlphaFoldDB" id="A0A9X1LU01"/>
<sequence>MNDDTSWRAPRKSTPADDARLRAVVADMRQIERDAANAYVAPEWTDEDVARIFDADDPEVKRLTRVDDADPEVSRLARLARDLDR</sequence>
<name>A0A9X1LU01_9MICO</name>
<keyword evidence="2" id="KW-1185">Reference proteome</keyword>
<dbReference type="EMBL" id="JAGTTN010000002">
    <property type="protein sequence ID" value="MCC2031945.1"/>
    <property type="molecule type" value="Genomic_DNA"/>
</dbReference>
<dbReference type="RefSeq" id="WP_229383874.1">
    <property type="nucleotide sequence ID" value="NZ_JAGTTN010000002.1"/>
</dbReference>
<gene>
    <name evidence="1" type="ORF">KEC57_07070</name>
</gene>
<dbReference type="Proteomes" id="UP001139354">
    <property type="component" value="Unassembled WGS sequence"/>
</dbReference>
<evidence type="ECO:0000313" key="1">
    <source>
        <dbReference type="EMBL" id="MCC2031945.1"/>
    </source>
</evidence>